<dbReference type="EMBL" id="OGUU01000042">
    <property type="protein sequence ID" value="SPC25471.1"/>
    <property type="molecule type" value="Genomic_DNA"/>
</dbReference>
<protein>
    <submittedName>
        <fullName evidence="3">Transposase</fullName>
    </submittedName>
</protein>
<dbReference type="EMBL" id="OFSN01000034">
    <property type="protein sequence ID" value="SOY77461.1"/>
    <property type="molecule type" value="Genomic_DNA"/>
</dbReference>
<dbReference type="Proteomes" id="UP000257139">
    <property type="component" value="Plasmid CBM2594_p"/>
</dbReference>
<evidence type="ECO:0000313" key="4">
    <source>
        <dbReference type="EMBL" id="SPD69405.1"/>
    </source>
</evidence>
<evidence type="ECO:0000313" key="1">
    <source>
        <dbReference type="EMBL" id="SOY75384.1"/>
    </source>
</evidence>
<gene>
    <name evidence="2" type="ORF">CBM2586_P150008</name>
    <name evidence="1" type="ORF">CBM2589_P150007</name>
    <name evidence="3" type="ORF">CBM2594_P70006</name>
    <name evidence="4" type="ORF">CBM2636_P20092</name>
</gene>
<evidence type="ECO:0000313" key="6">
    <source>
        <dbReference type="Proteomes" id="UP000256297"/>
    </source>
</evidence>
<keyword evidence="4" id="KW-0614">Plasmid</keyword>
<name>A0A375DA04_9BURK</name>
<dbReference type="AlphaFoldDB" id="A0A375DA04"/>
<dbReference type="Proteomes" id="UP000256297">
    <property type="component" value="Plasmid CBM2589_p"/>
</dbReference>
<dbReference type="Proteomes" id="UP000257016">
    <property type="component" value="Unassembled WGS sequence"/>
</dbReference>
<evidence type="ECO:0000313" key="3">
    <source>
        <dbReference type="EMBL" id="SPC25471.1"/>
    </source>
</evidence>
<sequence>MRACEVVLWIQDTTELDFNGQTITVLADLRCIAIARTAWRALCLHVGTRAEECGWSAPQHQGKYPLDRRI</sequence>
<evidence type="ECO:0000313" key="5">
    <source>
        <dbReference type="Proteomes" id="UP000254259"/>
    </source>
</evidence>
<geneLocation type="plasmid" evidence="6">
    <name>cbm2589_p</name>
</geneLocation>
<reference evidence="5 6" key="1">
    <citation type="submission" date="2018-01" db="EMBL/GenBank/DDBJ databases">
        <authorList>
            <person name="Clerissi C."/>
        </authorList>
    </citation>
    <scope>NUCLEOTIDE SEQUENCE [LARGE SCALE GENOMIC DNA]</scope>
    <source>
        <strain evidence="2">Cupriavidus taiwanensis LMG 19430</strain>
        <strain evidence="1">Cupriavidus taiwanensis STM 3521</strain>
        <strain evidence="3">Cupriavidus taiwanensis STM 6021</strain>
        <strain evidence="4">Cupriavidus taiwanensis SWF 66322</strain>
        <plasmid evidence="6">cbm2589_p</plasmid>
        <plasmid evidence="4">CBM2636p</plasmid>
        <plasmid evidence="5">cbm2636p</plasmid>
    </source>
</reference>
<dbReference type="Proteomes" id="UP000254259">
    <property type="component" value="Plasmid CBM2636p"/>
</dbReference>
<geneLocation type="plasmid" evidence="4">
    <name>CBM2636p</name>
</geneLocation>
<accession>A0A375DA04</accession>
<dbReference type="EMBL" id="OFSP01000046">
    <property type="protein sequence ID" value="SOY75384.1"/>
    <property type="molecule type" value="Genomic_DNA"/>
</dbReference>
<proteinExistence type="predicted"/>
<dbReference type="EMBL" id="LT984815">
    <property type="protein sequence ID" value="SPD69405.1"/>
    <property type="molecule type" value="Genomic_DNA"/>
</dbReference>
<organism evidence="3">
    <name type="scientific">Cupriavidus taiwanensis</name>
    <dbReference type="NCBI Taxonomy" id="164546"/>
    <lineage>
        <taxon>Bacteria</taxon>
        <taxon>Pseudomonadati</taxon>
        <taxon>Pseudomonadota</taxon>
        <taxon>Betaproteobacteria</taxon>
        <taxon>Burkholderiales</taxon>
        <taxon>Burkholderiaceae</taxon>
        <taxon>Cupriavidus</taxon>
    </lineage>
</organism>
<evidence type="ECO:0000313" key="2">
    <source>
        <dbReference type="EMBL" id="SOY77461.1"/>
    </source>
</evidence>
<geneLocation type="plasmid" evidence="5">
    <name>cbm2636p</name>
</geneLocation>